<dbReference type="InterPro" id="IPR036640">
    <property type="entry name" value="ABC1_TM_sf"/>
</dbReference>
<evidence type="ECO:0000313" key="7">
    <source>
        <dbReference type="Proteomes" id="UP000254664"/>
    </source>
</evidence>
<evidence type="ECO:0000256" key="4">
    <source>
        <dbReference type="ARBA" id="ARBA00023136"/>
    </source>
</evidence>
<dbReference type="GO" id="GO:0005524">
    <property type="term" value="F:ATP binding"/>
    <property type="evidence" value="ECO:0007669"/>
    <property type="project" value="InterPro"/>
</dbReference>
<keyword evidence="3 5" id="KW-1133">Transmembrane helix</keyword>
<dbReference type="PROSITE" id="PS51257">
    <property type="entry name" value="PROKAR_LIPOPROTEIN"/>
    <property type="match status" value="1"/>
</dbReference>
<dbReference type="RefSeq" id="WP_115640438.1">
    <property type="nucleotide sequence ID" value="NZ_UFWZ01000001.1"/>
</dbReference>
<proteinExistence type="predicted"/>
<dbReference type="Proteomes" id="UP000254664">
    <property type="component" value="Unassembled WGS sequence"/>
</dbReference>
<evidence type="ECO:0000256" key="1">
    <source>
        <dbReference type="ARBA" id="ARBA00004651"/>
    </source>
</evidence>
<dbReference type="EMBL" id="UFWZ01000001">
    <property type="protein sequence ID" value="SUY46190.1"/>
    <property type="molecule type" value="Genomic_DNA"/>
</dbReference>
<evidence type="ECO:0000256" key="3">
    <source>
        <dbReference type="ARBA" id="ARBA00022989"/>
    </source>
</evidence>
<dbReference type="SUPFAM" id="SSF90123">
    <property type="entry name" value="ABC transporter transmembrane region"/>
    <property type="match status" value="1"/>
</dbReference>
<accession>A0A381J543</accession>
<evidence type="ECO:0000313" key="6">
    <source>
        <dbReference type="EMBL" id="SUY46190.1"/>
    </source>
</evidence>
<gene>
    <name evidence="6" type="ORF">NCTC9836_00640</name>
</gene>
<name>A0A381J543_9CLOT</name>
<sequence>MMVDKRLLNLCEDSKRYIMLTVLMNWISLACNIFIIFTLGNFIDLIYKKESLPLSFQHLISNFKYKIKQ</sequence>
<evidence type="ECO:0000256" key="5">
    <source>
        <dbReference type="SAM" id="Phobius"/>
    </source>
</evidence>
<comment type="subcellular location">
    <subcellularLocation>
        <location evidence="1">Cell membrane</location>
        <topology evidence="1">Multi-pass membrane protein</topology>
    </subcellularLocation>
</comment>
<keyword evidence="4 5" id="KW-0472">Membrane</keyword>
<organism evidence="6 7">
    <name type="scientific">Clostridium putrefaciens</name>
    <dbReference type="NCBI Taxonomy" id="99675"/>
    <lineage>
        <taxon>Bacteria</taxon>
        <taxon>Bacillati</taxon>
        <taxon>Bacillota</taxon>
        <taxon>Clostridia</taxon>
        <taxon>Eubacteriales</taxon>
        <taxon>Clostridiaceae</taxon>
        <taxon>Clostridium</taxon>
    </lineage>
</organism>
<keyword evidence="7" id="KW-1185">Reference proteome</keyword>
<reference evidence="6 7" key="1">
    <citation type="submission" date="2018-06" db="EMBL/GenBank/DDBJ databases">
        <authorList>
            <consortium name="Pathogen Informatics"/>
            <person name="Doyle S."/>
        </authorList>
    </citation>
    <scope>NUCLEOTIDE SEQUENCE [LARGE SCALE GENOMIC DNA]</scope>
    <source>
        <strain evidence="6 7">NCTC9836</strain>
    </source>
</reference>
<evidence type="ECO:0000256" key="2">
    <source>
        <dbReference type="ARBA" id="ARBA00022692"/>
    </source>
</evidence>
<feature type="transmembrane region" description="Helical" evidence="5">
    <location>
        <begin position="26"/>
        <end position="47"/>
    </location>
</feature>
<keyword evidence="2 5" id="KW-0812">Transmembrane</keyword>
<dbReference type="GO" id="GO:0005886">
    <property type="term" value="C:plasma membrane"/>
    <property type="evidence" value="ECO:0007669"/>
    <property type="project" value="UniProtKB-SubCell"/>
</dbReference>
<protein>
    <submittedName>
        <fullName evidence="6">Multidrug resistance protein 1</fullName>
    </submittedName>
</protein>
<dbReference type="AlphaFoldDB" id="A0A381J543"/>